<sequence>MDTKPFKGSNVFMSRNLVPPEIFDSLHDALKLNGATVFLCCDPSRSSPNDFHVIASSHHEKFEDLRAKGCNLLGPQCVLSCAKERRSLPKLGFVCCLAMEGVKVLASGFGEEEKEKIRNLVISMSGSFHTKISLDVNFIIVKNVMARKYKWAASKEKNIVTINWLNQCWVEHRVVPLESYRVPPFLGLTICVTRILADERKQMEKLIIQNGGKYSPELTRLCTHLICEVPEGDKFKVAQKWGNISIVTRKWFDQSIARRVCLDEEAYPAQSASMRNKPISKSCQDKCTIKSQSFLSSAATDSSFQAVPSVWTTDSDLDVAQSQNVSSACQNVSVFTKEEKAGPDLPSNAKDLEGCVADDSEPDDNDLYLSDCRICLVGFNSSDVRKLVGIVRKGGGSRYMASSERLTHIVVGEPSDVEKRELRGLAAHGVIRIVRRNWLEDCDRERREVPVIQKHAAYDLLLCKDSMGLSVKAPGPVVSSCKQGESLTMPIIPPTAPTSGTVNSISEISLEKTEEGILDINWNSGRSAERTKTSPRSAKLSAVNDKHTSQRKNRRSDKLRSEKSLKVFTGKRFCFSLSFPGDRSIEVVQWINEGGGEVVDDQSIIDVDFTIECHGAINRPTSTLRTTYVSSHWVRSCLEDGRLLDVDSHILYSPLPCRVPLPGFEGLRFCSSQYAGKDRMLLRNLCFVLGAKFAEKLTRKVTHLLCQFANGPKYEAAGKWGVHPVRCEWLYECVRKNDIVSLDNFHPEEVPQDPDAGLCTVTQYPTQAAKLISIDDSSQFSSQSQDLKKENTTRSSKRLRLSASKGVSDQDGQTHTNSATVEIINDDAKENDQGVPDVAAAIEDLLEQTSKIQDLKSPVGTQCEKSIFSSDCSILSRDHSGSHADFGPSRHWLSSLGKDVKDTSGHRKTNIHDGFTETQESQLVGYEEDLSLRQQMVERARTISSSLT</sequence>
<proteinExistence type="predicted"/>
<feature type="domain" description="BRCT" evidence="3">
    <location>
        <begin position="664"/>
        <end position="747"/>
    </location>
</feature>
<evidence type="ECO:0000256" key="2">
    <source>
        <dbReference type="SAM" id="MobiDB-lite"/>
    </source>
</evidence>
<dbReference type="InterPro" id="IPR059215">
    <property type="entry name" value="BRCT2_TopBP1-like"/>
</dbReference>
<dbReference type="PANTHER" id="PTHR13561:SF20">
    <property type="entry name" value="DNA TOPOISOMERASE 2-BINDING PROTEIN 1"/>
    <property type="match status" value="1"/>
</dbReference>
<accession>A0ABM3RDU8</accession>
<evidence type="ECO:0000259" key="3">
    <source>
        <dbReference type="PROSITE" id="PS50172"/>
    </source>
</evidence>
<reference evidence="4" key="1">
    <citation type="journal article" date="2021" name="Nat. Commun.">
        <title>Genomic analyses provide insights into spinach domestication and the genetic basis of agronomic traits.</title>
        <authorList>
            <person name="Cai X."/>
            <person name="Sun X."/>
            <person name="Xu C."/>
            <person name="Sun H."/>
            <person name="Wang X."/>
            <person name="Ge C."/>
            <person name="Zhang Z."/>
            <person name="Wang Q."/>
            <person name="Fei Z."/>
            <person name="Jiao C."/>
            <person name="Wang Q."/>
        </authorList>
    </citation>
    <scope>NUCLEOTIDE SEQUENCE [LARGE SCALE GENOMIC DNA]</scope>
    <source>
        <strain evidence="4">cv. Varoflay</strain>
    </source>
</reference>
<feature type="region of interest" description="Disordered" evidence="2">
    <location>
        <begin position="522"/>
        <end position="560"/>
    </location>
</feature>
<dbReference type="InterPro" id="IPR001357">
    <property type="entry name" value="BRCT_dom"/>
</dbReference>
<dbReference type="PROSITE" id="PS50172">
    <property type="entry name" value="BRCT"/>
    <property type="match status" value="5"/>
</dbReference>
<feature type="domain" description="BRCT" evidence="3">
    <location>
        <begin position="364"/>
        <end position="450"/>
    </location>
</feature>
<organism evidence="4 5">
    <name type="scientific">Spinacia oleracea</name>
    <name type="common">Spinach</name>
    <dbReference type="NCBI Taxonomy" id="3562"/>
    <lineage>
        <taxon>Eukaryota</taxon>
        <taxon>Viridiplantae</taxon>
        <taxon>Streptophyta</taxon>
        <taxon>Embryophyta</taxon>
        <taxon>Tracheophyta</taxon>
        <taxon>Spermatophyta</taxon>
        <taxon>Magnoliopsida</taxon>
        <taxon>eudicotyledons</taxon>
        <taxon>Gunneridae</taxon>
        <taxon>Pentapetalae</taxon>
        <taxon>Caryophyllales</taxon>
        <taxon>Chenopodiaceae</taxon>
        <taxon>Chenopodioideae</taxon>
        <taxon>Anserineae</taxon>
        <taxon>Spinacia</taxon>
    </lineage>
</organism>
<dbReference type="InterPro" id="IPR036420">
    <property type="entry name" value="BRCT_dom_sf"/>
</dbReference>
<dbReference type="GeneID" id="110781998"/>
<dbReference type="SUPFAM" id="SSF52113">
    <property type="entry name" value="BRCT domain"/>
    <property type="match status" value="5"/>
</dbReference>
<dbReference type="Pfam" id="PF12738">
    <property type="entry name" value="PTCB-BRCT"/>
    <property type="match status" value="2"/>
</dbReference>
<keyword evidence="4" id="KW-1185">Reference proteome</keyword>
<feature type="domain" description="BRCT" evidence="3">
    <location>
        <begin position="563"/>
        <end position="651"/>
    </location>
</feature>
<dbReference type="Proteomes" id="UP000813463">
    <property type="component" value="Chromosome 2"/>
</dbReference>
<gene>
    <name evidence="5" type="primary">LOC110781998</name>
</gene>
<name>A0ABM3RDU8_SPIOL</name>
<reference evidence="5" key="2">
    <citation type="submission" date="2025-08" db="UniProtKB">
        <authorList>
            <consortium name="RefSeq"/>
        </authorList>
    </citation>
    <scope>IDENTIFICATION</scope>
    <source>
        <tissue evidence="5">Leaf</tissue>
    </source>
</reference>
<evidence type="ECO:0000313" key="5">
    <source>
        <dbReference type="RefSeq" id="XP_056693794.1"/>
    </source>
</evidence>
<feature type="region of interest" description="Disordered" evidence="2">
    <location>
        <begin position="782"/>
        <end position="817"/>
    </location>
</feature>
<feature type="domain" description="BRCT" evidence="3">
    <location>
        <begin position="99"/>
        <end position="182"/>
    </location>
</feature>
<dbReference type="RefSeq" id="XP_056693794.1">
    <property type="nucleotide sequence ID" value="XM_056837816.1"/>
</dbReference>
<dbReference type="Pfam" id="PF00533">
    <property type="entry name" value="BRCT"/>
    <property type="match status" value="2"/>
</dbReference>
<dbReference type="CDD" id="cd00027">
    <property type="entry name" value="BRCT"/>
    <property type="match status" value="1"/>
</dbReference>
<feature type="domain" description="BRCT" evidence="3">
    <location>
        <begin position="180"/>
        <end position="269"/>
    </location>
</feature>
<dbReference type="CDD" id="cd17731">
    <property type="entry name" value="BRCT_TopBP1_rpt2_like"/>
    <property type="match status" value="2"/>
</dbReference>
<dbReference type="PANTHER" id="PTHR13561">
    <property type="entry name" value="DNA REPLICATION REGULATOR DPB11-RELATED"/>
    <property type="match status" value="1"/>
</dbReference>
<evidence type="ECO:0000313" key="4">
    <source>
        <dbReference type="Proteomes" id="UP000813463"/>
    </source>
</evidence>
<dbReference type="Gene3D" id="3.40.50.10190">
    <property type="entry name" value="BRCT domain"/>
    <property type="match status" value="6"/>
</dbReference>
<keyword evidence="1" id="KW-0677">Repeat</keyword>
<evidence type="ECO:0000256" key="1">
    <source>
        <dbReference type="ARBA" id="ARBA00022737"/>
    </source>
</evidence>
<dbReference type="SMART" id="SM00292">
    <property type="entry name" value="BRCT"/>
    <property type="match status" value="6"/>
</dbReference>
<protein>
    <recommendedName>
        <fullName evidence="3">BRCT domain-containing protein</fullName>
    </recommendedName>
</protein>